<dbReference type="HOGENOM" id="CLU_331172_0_0_11"/>
<dbReference type="InterPro" id="IPR035897">
    <property type="entry name" value="Toll_tir_struct_dom_sf"/>
</dbReference>
<organism evidence="2 3">
    <name type="scientific">Nocardia brasiliensis (strain ATCC 700358 / HUJEG-1)</name>
    <dbReference type="NCBI Taxonomy" id="1133849"/>
    <lineage>
        <taxon>Bacteria</taxon>
        <taxon>Bacillati</taxon>
        <taxon>Actinomycetota</taxon>
        <taxon>Actinomycetes</taxon>
        <taxon>Mycobacteriales</taxon>
        <taxon>Nocardiaceae</taxon>
        <taxon>Nocardia</taxon>
    </lineage>
</organism>
<reference evidence="2 3" key="1">
    <citation type="journal article" date="2012" name="J. Bacteriol.">
        <title>Complete genome sequence of Nocardia brasiliensis HUJEG-1.</title>
        <authorList>
            <person name="Vera-Cabrera L."/>
            <person name="Ortiz-Lopez R."/>
            <person name="Elizondo-Gonzalez R."/>
            <person name="Perez-Maya A.A."/>
            <person name="Ocampo-Candiani J."/>
        </authorList>
    </citation>
    <scope>NUCLEOTIDE SEQUENCE [LARGE SCALE GENOMIC DNA]</scope>
    <source>
        <strain evidence="3">ATCC 700358</strain>
    </source>
</reference>
<dbReference type="Pfam" id="PF13374">
    <property type="entry name" value="TPR_10"/>
    <property type="match status" value="1"/>
</dbReference>
<dbReference type="InterPro" id="IPR027417">
    <property type="entry name" value="P-loop_NTPase"/>
</dbReference>
<dbReference type="SMART" id="SM00255">
    <property type="entry name" value="TIR"/>
    <property type="match status" value="1"/>
</dbReference>
<dbReference type="InterPro" id="IPR041664">
    <property type="entry name" value="AAA_16"/>
</dbReference>
<dbReference type="PANTHER" id="PTHR46082">
    <property type="entry name" value="ATP/GTP-BINDING PROTEIN-RELATED"/>
    <property type="match status" value="1"/>
</dbReference>
<dbReference type="KEGG" id="nbr:O3I_017555"/>
<dbReference type="Pfam" id="PF13191">
    <property type="entry name" value="AAA_16"/>
    <property type="match status" value="1"/>
</dbReference>
<dbReference type="RefSeq" id="WP_014984327.1">
    <property type="nucleotide sequence ID" value="NC_018681.1"/>
</dbReference>
<dbReference type="Gene3D" id="3.40.50.10140">
    <property type="entry name" value="Toll/interleukin-1 receptor homology (TIR) domain"/>
    <property type="match status" value="1"/>
</dbReference>
<dbReference type="SUPFAM" id="SSF52200">
    <property type="entry name" value="Toll/Interleukin receptor TIR domain"/>
    <property type="match status" value="1"/>
</dbReference>
<protein>
    <submittedName>
        <fullName evidence="2">TIR protein</fullName>
    </submittedName>
</protein>
<feature type="domain" description="TIR" evidence="1">
    <location>
        <begin position="1"/>
        <end position="145"/>
    </location>
</feature>
<dbReference type="eggNOG" id="COG2842">
    <property type="taxonomic scope" value="Bacteria"/>
</dbReference>
<dbReference type="Pfam" id="PF13676">
    <property type="entry name" value="TIR_2"/>
    <property type="match status" value="1"/>
</dbReference>
<dbReference type="AlphaFoldDB" id="K0EV81"/>
<evidence type="ECO:0000313" key="3">
    <source>
        <dbReference type="Proteomes" id="UP000006304"/>
    </source>
</evidence>
<dbReference type="Gene3D" id="1.25.40.10">
    <property type="entry name" value="Tetratricopeptide repeat domain"/>
    <property type="match status" value="2"/>
</dbReference>
<dbReference type="Pfam" id="PF13424">
    <property type="entry name" value="TPR_12"/>
    <property type="match status" value="1"/>
</dbReference>
<dbReference type="EMBL" id="CP003876">
    <property type="protein sequence ID" value="AFU01472.1"/>
    <property type="molecule type" value="Genomic_DNA"/>
</dbReference>
<dbReference type="InterPro" id="IPR011990">
    <property type="entry name" value="TPR-like_helical_dom_sf"/>
</dbReference>
<dbReference type="InterPro" id="IPR000157">
    <property type="entry name" value="TIR_dom"/>
</dbReference>
<dbReference type="PANTHER" id="PTHR46082:SF6">
    <property type="entry name" value="AAA+ ATPASE DOMAIN-CONTAINING PROTEIN-RELATED"/>
    <property type="match status" value="1"/>
</dbReference>
<dbReference type="SUPFAM" id="SSF48452">
    <property type="entry name" value="TPR-like"/>
    <property type="match status" value="1"/>
</dbReference>
<dbReference type="SUPFAM" id="SSF52540">
    <property type="entry name" value="P-loop containing nucleoside triphosphate hydrolases"/>
    <property type="match status" value="1"/>
</dbReference>
<gene>
    <name evidence="2" type="ORF">O3I_017555</name>
</gene>
<keyword evidence="3" id="KW-1185">Reference proteome</keyword>
<dbReference type="InterPro" id="IPR053137">
    <property type="entry name" value="NLR-like"/>
</dbReference>
<sequence>MYDVFLCYNWDYKSWADELHAALRARNVSVFQDDKDIRPNRSLAPALEAALNGSRMLVPLIGPTFHQSPSCRVELHTALRAAYYLEEGRTERVLPITWRVSPGELRPSQLKRARLTKRETLDTDAQADLIAERVTELARLDSRRLGDAPAGRDPEWLPLPLPGNKQFYGRELELWQIHDALEVKAKPGNQGHPVVSVRGTAGEGKTAVCEQFARLFARDHPGGVFTIRLSGNDRTTRADPSLVSSTFHQELRAIAERLQINAARLDLHTLIATIGNYLRDRAPYLWIVDDVPATGIDESILRTLQAPTGNGKTLLTTRGQLSNLVSSEIQLAALDPGEAVAVLTHRHALPEGRSAERDAVRQIVEDLNGHALGLKLVAGLTTLPTFTTYATLRDELNRTDSDLLENTDHMADELPLGYSKSFSAIMIRSTSALDDAGREVLALASVLAAAPIPAELVDAVLAVRASSTGPQGLRNLEERGLADYLGDGSYLLHVLTARAARFRFPALYRKQFHDTAADVIGDALESGRDHVDLTRALSRYLPHARALATTPEWQSGRTEWHMLSEAGRAHYELGDPTGALVAFEYLHELCEKSPDADEDTRVAILVNLGAAYFGHDKLPRARELQEQAVERLTASKGIRHGDTLQAQDNLANTLSAQGDYLAAKKLLEHVYRLRRESEEGTTRKRLITLNNLVIVLSRHGSRRHALRLGLAAWALWQRSAGPDAPETLEAVENLANTMLRLGQHQYAADTYAYLADRRRIVLGPGHPDTIDATENLATARLDSYWAIYADRLREHGPEHPDTRHTLRQLIRTDLNRVHTDPDEPELLVDVPADLPPDTTKLADEDAEWLSELVVSAIELDAQVSSEYRAEDPRALRVRVLLAHALALADQYEDQIDVARNLATDARDGLAEAVERTPDEVEDFDLPTARAIHRWIVRLSGEESTY</sequence>
<proteinExistence type="predicted"/>
<dbReference type="Gene3D" id="3.40.50.300">
    <property type="entry name" value="P-loop containing nucleotide triphosphate hydrolases"/>
    <property type="match status" value="1"/>
</dbReference>
<evidence type="ECO:0000259" key="1">
    <source>
        <dbReference type="PROSITE" id="PS50104"/>
    </source>
</evidence>
<name>K0EV81_NOCB7</name>
<dbReference type="GO" id="GO:0007165">
    <property type="term" value="P:signal transduction"/>
    <property type="evidence" value="ECO:0007669"/>
    <property type="project" value="InterPro"/>
</dbReference>
<dbReference type="eggNOG" id="COG0457">
    <property type="taxonomic scope" value="Bacteria"/>
</dbReference>
<dbReference type="Proteomes" id="UP000006304">
    <property type="component" value="Chromosome"/>
</dbReference>
<accession>K0EV81</accession>
<dbReference type="STRING" id="1133849.O3I_017555"/>
<dbReference type="PROSITE" id="PS50104">
    <property type="entry name" value="TIR"/>
    <property type="match status" value="1"/>
</dbReference>
<evidence type="ECO:0000313" key="2">
    <source>
        <dbReference type="EMBL" id="AFU01472.1"/>
    </source>
</evidence>